<organism evidence="1 2">
    <name type="scientific">Blepharisma stoltei</name>
    <dbReference type="NCBI Taxonomy" id="1481888"/>
    <lineage>
        <taxon>Eukaryota</taxon>
        <taxon>Sar</taxon>
        <taxon>Alveolata</taxon>
        <taxon>Ciliophora</taxon>
        <taxon>Postciliodesmatophora</taxon>
        <taxon>Heterotrichea</taxon>
        <taxon>Heterotrichida</taxon>
        <taxon>Blepharismidae</taxon>
        <taxon>Blepharisma</taxon>
    </lineage>
</organism>
<dbReference type="Proteomes" id="UP001162131">
    <property type="component" value="Unassembled WGS sequence"/>
</dbReference>
<proteinExistence type="predicted"/>
<accession>A0AAU9JGR8</accession>
<reference evidence="1" key="1">
    <citation type="submission" date="2021-09" db="EMBL/GenBank/DDBJ databases">
        <authorList>
            <consortium name="AG Swart"/>
            <person name="Singh M."/>
            <person name="Singh A."/>
            <person name="Seah K."/>
            <person name="Emmerich C."/>
        </authorList>
    </citation>
    <scope>NUCLEOTIDE SEQUENCE</scope>
    <source>
        <strain evidence="1">ATCC30299</strain>
    </source>
</reference>
<sequence>MPTSILKKFDNNYELSLGPGSYRSATPTPGPAYQFDTSPRLASPIEHQLSSVLIRYSGSKQKFANRDISARDISLHTRKKKNDLLKEKSQQRLIDAALTKKTKEFIQIAKHENLVKSLEEKYAKYEFRRNRKEILQIKQNWGILFIIIASSWSWRQQFNKHKRFKEKVNFLGKWFTIMCLIIGKIRLRCKMIKNREAWNALRSKMTRYIRNWKLNRKNKQSQIMVNFLDWSLSHAQAYQIIKRFRKKIILIQKSLKSMKLIHKARIDTLMLLWSKTEPQIEIDPKKKQNINNQFVPEKIKLHYLKPYLLKKLKEFSKEISQHFRMIKSREIELSMQKHMYEIERAVTGKKFNIRNLLPKRPRFILYTCKIELKDVIKNALKDKDDWSTILGTKVNDTKSLLAKQFSIASAESHKVRKRSRKKKKIVFEDIEIATRSRSRTIRNNRPNQILPAPSKALFSRYEVKNAIIEESDPSFQNLRGQPTEASFKESKMDIEEDEDFDFNTIRVRQRSRTRR</sequence>
<gene>
    <name evidence="1" type="ORF">BSTOLATCC_MIC27470</name>
</gene>
<dbReference type="AlphaFoldDB" id="A0AAU9JGR8"/>
<dbReference type="EMBL" id="CAJZBQ010000027">
    <property type="protein sequence ID" value="CAG9320894.1"/>
    <property type="molecule type" value="Genomic_DNA"/>
</dbReference>
<evidence type="ECO:0000313" key="1">
    <source>
        <dbReference type="EMBL" id="CAG9320894.1"/>
    </source>
</evidence>
<name>A0AAU9JGR8_9CILI</name>
<evidence type="ECO:0008006" key="3">
    <source>
        <dbReference type="Google" id="ProtNLM"/>
    </source>
</evidence>
<keyword evidence="2" id="KW-1185">Reference proteome</keyword>
<comment type="caution">
    <text evidence="1">The sequence shown here is derived from an EMBL/GenBank/DDBJ whole genome shotgun (WGS) entry which is preliminary data.</text>
</comment>
<protein>
    <recommendedName>
        <fullName evidence="3">Protein TIC 214</fullName>
    </recommendedName>
</protein>
<evidence type="ECO:0000313" key="2">
    <source>
        <dbReference type="Proteomes" id="UP001162131"/>
    </source>
</evidence>